<evidence type="ECO:0000313" key="3">
    <source>
        <dbReference type="EMBL" id="CAH7670783.1"/>
    </source>
</evidence>
<keyword evidence="4" id="KW-1185">Reference proteome</keyword>
<comment type="caution">
    <text evidence="3">The sequence shown here is derived from an EMBL/GenBank/DDBJ whole genome shotgun (WGS) entry which is preliminary data.</text>
</comment>
<sequence length="247" mass="28829">MDGDDGIDRSLLGTEWIESQLKYYSKTNDQNQTDSTINQSICLNLSEFRKHLQSYRKLDDSISLSLNRSSITFNRSINDRDFDKNCHDDCNRFWKLLTESWLSRERLIRSCIDVVDNSLISKRDSIKKLSTSEPTSSNSQRSELSEIEETESIFRNRDDQNQMTRVPDSNDKQVDSLVNLQRRRHLESEAYTENLKRRMIHDELAVESAIRKQSLEKFKSFCSSSIFKIPDDSPKVEVQPHHPTLTS</sequence>
<dbReference type="PANTHER" id="PTHR31905">
    <property type="entry name" value="COILED-COIL DOMAIN-CONTAINING PROTEIN 58"/>
    <property type="match status" value="1"/>
</dbReference>
<evidence type="ECO:0000256" key="2">
    <source>
        <dbReference type="SAM" id="MobiDB-lite"/>
    </source>
</evidence>
<organism evidence="3 4">
    <name type="scientific">Phakopsora pachyrhizi</name>
    <name type="common">Asian soybean rust disease fungus</name>
    <dbReference type="NCBI Taxonomy" id="170000"/>
    <lineage>
        <taxon>Eukaryota</taxon>
        <taxon>Fungi</taxon>
        <taxon>Dikarya</taxon>
        <taxon>Basidiomycota</taxon>
        <taxon>Pucciniomycotina</taxon>
        <taxon>Pucciniomycetes</taxon>
        <taxon>Pucciniales</taxon>
        <taxon>Phakopsoraceae</taxon>
        <taxon>Phakopsora</taxon>
    </lineage>
</organism>
<dbReference type="Pfam" id="PF09774">
    <property type="entry name" value="MIX23"/>
    <property type="match status" value="1"/>
</dbReference>
<evidence type="ECO:0000313" key="4">
    <source>
        <dbReference type="Proteomes" id="UP001153365"/>
    </source>
</evidence>
<dbReference type="InterPro" id="IPR019171">
    <property type="entry name" value="MIX23"/>
</dbReference>
<reference evidence="3" key="1">
    <citation type="submission" date="2022-06" db="EMBL/GenBank/DDBJ databases">
        <authorList>
            <consortium name="SYNGENTA / RWTH Aachen University"/>
        </authorList>
    </citation>
    <scope>NUCLEOTIDE SEQUENCE</scope>
</reference>
<feature type="compositionally biased region" description="Polar residues" evidence="2">
    <location>
        <begin position="128"/>
        <end position="141"/>
    </location>
</feature>
<dbReference type="AlphaFoldDB" id="A0AAV0AT32"/>
<protein>
    <submittedName>
        <fullName evidence="3">Caffeine-induced death protein 2-domain-containing protein</fullName>
    </submittedName>
</protein>
<dbReference type="PANTHER" id="PTHR31905:SF2">
    <property type="entry name" value="PROTEIN MIX23"/>
    <property type="match status" value="1"/>
</dbReference>
<dbReference type="Proteomes" id="UP001153365">
    <property type="component" value="Unassembled WGS sequence"/>
</dbReference>
<dbReference type="GO" id="GO:0005758">
    <property type="term" value="C:mitochondrial intermembrane space"/>
    <property type="evidence" value="ECO:0007669"/>
    <property type="project" value="InterPro"/>
</dbReference>
<gene>
    <name evidence="3" type="ORF">PPACK8108_LOCUS5518</name>
</gene>
<feature type="region of interest" description="Disordered" evidence="2">
    <location>
        <begin position="127"/>
        <end position="172"/>
    </location>
</feature>
<proteinExistence type="inferred from homology"/>
<dbReference type="EMBL" id="CALTRL010001066">
    <property type="protein sequence ID" value="CAH7670783.1"/>
    <property type="molecule type" value="Genomic_DNA"/>
</dbReference>
<evidence type="ECO:0000256" key="1">
    <source>
        <dbReference type="ARBA" id="ARBA00024204"/>
    </source>
</evidence>
<comment type="similarity">
    <text evidence="1">Belongs to the MIX23 family.</text>
</comment>
<accession>A0AAV0AT32</accession>
<name>A0AAV0AT32_PHAPC</name>